<dbReference type="EMBL" id="BAAAXF010000061">
    <property type="protein sequence ID" value="GAA3501839.1"/>
    <property type="molecule type" value="Genomic_DNA"/>
</dbReference>
<gene>
    <name evidence="2" type="ORF">GCM10019016_089460</name>
</gene>
<keyword evidence="3" id="KW-1185">Reference proteome</keyword>
<comment type="caution">
    <text evidence="2">The sequence shown here is derived from an EMBL/GenBank/DDBJ whole genome shotgun (WGS) entry which is preliminary data.</text>
</comment>
<name>A0ABP6U382_9ACTN</name>
<reference evidence="3" key="1">
    <citation type="journal article" date="2019" name="Int. J. Syst. Evol. Microbiol.">
        <title>The Global Catalogue of Microorganisms (GCM) 10K type strain sequencing project: providing services to taxonomists for standard genome sequencing and annotation.</title>
        <authorList>
            <consortium name="The Broad Institute Genomics Platform"/>
            <consortium name="The Broad Institute Genome Sequencing Center for Infectious Disease"/>
            <person name="Wu L."/>
            <person name="Ma J."/>
        </authorList>
    </citation>
    <scope>NUCLEOTIDE SEQUENCE [LARGE SCALE GENOMIC DNA]</scope>
    <source>
        <strain evidence="3">JCM 4816</strain>
    </source>
</reference>
<evidence type="ECO:0000313" key="3">
    <source>
        <dbReference type="Proteomes" id="UP001501455"/>
    </source>
</evidence>
<dbReference type="Proteomes" id="UP001501455">
    <property type="component" value="Unassembled WGS sequence"/>
</dbReference>
<evidence type="ECO:0000256" key="1">
    <source>
        <dbReference type="SAM" id="MobiDB-lite"/>
    </source>
</evidence>
<accession>A0ABP6U382</accession>
<evidence type="ECO:0000313" key="2">
    <source>
        <dbReference type="EMBL" id="GAA3501839.1"/>
    </source>
</evidence>
<proteinExistence type="predicted"/>
<protein>
    <submittedName>
        <fullName evidence="2">Uncharacterized protein</fullName>
    </submittedName>
</protein>
<organism evidence="2 3">
    <name type="scientific">Streptomyces prasinosporus</name>
    <dbReference type="NCBI Taxonomy" id="68256"/>
    <lineage>
        <taxon>Bacteria</taxon>
        <taxon>Bacillati</taxon>
        <taxon>Actinomycetota</taxon>
        <taxon>Actinomycetes</taxon>
        <taxon>Kitasatosporales</taxon>
        <taxon>Streptomycetaceae</taxon>
        <taxon>Streptomyces</taxon>
        <taxon>Streptomyces albogriseolus group</taxon>
    </lineage>
</organism>
<sequence>MVSSHTPWQDMHAWTQSCISLLMGVAADCCWVMVPPGGPRGPRVDPRSSVLRLSFHDHHRTDPAAGPPRLWGTPHPLPA</sequence>
<feature type="region of interest" description="Disordered" evidence="1">
    <location>
        <begin position="55"/>
        <end position="79"/>
    </location>
</feature>